<comment type="subcellular location">
    <subcellularLocation>
        <location evidence="1">Membrane</location>
        <topology evidence="1">Multi-pass membrane protein</topology>
    </subcellularLocation>
</comment>
<evidence type="ECO:0000313" key="9">
    <source>
        <dbReference type="EMBL" id="MFC5502275.1"/>
    </source>
</evidence>
<keyword evidence="3 7" id="KW-0812">Transmembrane</keyword>
<feature type="transmembrane region" description="Helical" evidence="7">
    <location>
        <begin position="274"/>
        <end position="295"/>
    </location>
</feature>
<keyword evidence="9" id="KW-0645">Protease</keyword>
<evidence type="ECO:0000256" key="4">
    <source>
        <dbReference type="ARBA" id="ARBA00022801"/>
    </source>
</evidence>
<dbReference type="EC" id="3.4.21.105" evidence="9"/>
<name>A0ABW0NPP9_9MICO</name>
<dbReference type="SUPFAM" id="SSF57845">
    <property type="entry name" value="B-box zinc-binding domain"/>
    <property type="match status" value="1"/>
</dbReference>
<dbReference type="Pfam" id="PF01694">
    <property type="entry name" value="Rhomboid"/>
    <property type="match status" value="1"/>
</dbReference>
<keyword evidence="10" id="KW-1185">Reference proteome</keyword>
<gene>
    <name evidence="9" type="ORF">ACFPJ4_08500</name>
</gene>
<dbReference type="GO" id="GO:0008233">
    <property type="term" value="F:peptidase activity"/>
    <property type="evidence" value="ECO:0007669"/>
    <property type="project" value="UniProtKB-KW"/>
</dbReference>
<accession>A0ABW0NPP9</accession>
<proteinExistence type="inferred from homology"/>
<evidence type="ECO:0000256" key="2">
    <source>
        <dbReference type="ARBA" id="ARBA00009045"/>
    </source>
</evidence>
<comment type="similarity">
    <text evidence="2">Belongs to the peptidase S54 family.</text>
</comment>
<evidence type="ECO:0000256" key="3">
    <source>
        <dbReference type="ARBA" id="ARBA00022692"/>
    </source>
</evidence>
<evidence type="ECO:0000256" key="6">
    <source>
        <dbReference type="ARBA" id="ARBA00023136"/>
    </source>
</evidence>
<feature type="transmembrane region" description="Helical" evidence="7">
    <location>
        <begin position="220"/>
        <end position="238"/>
    </location>
</feature>
<feature type="transmembrane region" description="Helical" evidence="7">
    <location>
        <begin position="191"/>
        <end position="213"/>
    </location>
</feature>
<feature type="transmembrane region" description="Helical" evidence="7">
    <location>
        <begin position="244"/>
        <end position="262"/>
    </location>
</feature>
<evidence type="ECO:0000256" key="7">
    <source>
        <dbReference type="SAM" id="Phobius"/>
    </source>
</evidence>
<evidence type="ECO:0000313" key="10">
    <source>
        <dbReference type="Proteomes" id="UP001596039"/>
    </source>
</evidence>
<dbReference type="InterPro" id="IPR022764">
    <property type="entry name" value="Peptidase_S54_rhomboid_dom"/>
</dbReference>
<evidence type="ECO:0000259" key="8">
    <source>
        <dbReference type="Pfam" id="PF01694"/>
    </source>
</evidence>
<sequence length="300" mass="31357">MSTPAPEAETSYDVCYRHPDRPSYIHCQRCGRTICPQCQTQAAVGVQCPECVREGRAELAASRGGILGRLVPQGAAPIVSYLLIGLCVLAYLGQLLSGGALTDPWALNPSKIATEPWQLLTSAFIHANPIHILFNLYALFIFGPVLERFLGRARYLAMYLIGALGGSVGVVLVYQLAVITNGASASWLGGLLAPASALGASGAIFALIGGLLVLHRAIGLQPTQIVVVVVVNLAFGFFVRGIAWQAHLGGFAVGAAIAAVYLATRRPQQKSAQILSVAGIAVALAVVLTLCVVSQPGAYA</sequence>
<comment type="caution">
    <text evidence="9">The sequence shown here is derived from an EMBL/GenBank/DDBJ whole genome shotgun (WGS) entry which is preliminary data.</text>
</comment>
<keyword evidence="6 7" id="KW-0472">Membrane</keyword>
<feature type="domain" description="Peptidase S54 rhomboid" evidence="8">
    <location>
        <begin position="114"/>
        <end position="262"/>
    </location>
</feature>
<feature type="transmembrane region" description="Helical" evidence="7">
    <location>
        <begin position="78"/>
        <end position="97"/>
    </location>
</feature>
<reference evidence="10" key="1">
    <citation type="journal article" date="2019" name="Int. J. Syst. Evol. Microbiol.">
        <title>The Global Catalogue of Microorganisms (GCM) 10K type strain sequencing project: providing services to taxonomists for standard genome sequencing and annotation.</title>
        <authorList>
            <consortium name="The Broad Institute Genomics Platform"/>
            <consortium name="The Broad Institute Genome Sequencing Center for Infectious Disease"/>
            <person name="Wu L."/>
            <person name="Ma J."/>
        </authorList>
    </citation>
    <scope>NUCLEOTIDE SEQUENCE [LARGE SCALE GENOMIC DNA]</scope>
    <source>
        <strain evidence="10">CGMCC 4.6997</strain>
    </source>
</reference>
<dbReference type="SUPFAM" id="SSF144091">
    <property type="entry name" value="Rhomboid-like"/>
    <property type="match status" value="1"/>
</dbReference>
<dbReference type="GO" id="GO:0006508">
    <property type="term" value="P:proteolysis"/>
    <property type="evidence" value="ECO:0007669"/>
    <property type="project" value="UniProtKB-KW"/>
</dbReference>
<feature type="transmembrane region" description="Helical" evidence="7">
    <location>
        <begin position="117"/>
        <end position="143"/>
    </location>
</feature>
<keyword evidence="5 7" id="KW-1133">Transmembrane helix</keyword>
<feature type="transmembrane region" description="Helical" evidence="7">
    <location>
        <begin position="155"/>
        <end position="179"/>
    </location>
</feature>
<dbReference type="Gene3D" id="1.20.1540.10">
    <property type="entry name" value="Rhomboid-like"/>
    <property type="match status" value="1"/>
</dbReference>
<dbReference type="InterPro" id="IPR050925">
    <property type="entry name" value="Rhomboid_protease_S54"/>
</dbReference>
<protein>
    <submittedName>
        <fullName evidence="9">Rhomboid family intramembrane serine protease</fullName>
        <ecNumber evidence="9">3.4.21.105</ecNumber>
    </submittedName>
</protein>
<dbReference type="InterPro" id="IPR035952">
    <property type="entry name" value="Rhomboid-like_sf"/>
</dbReference>
<evidence type="ECO:0000256" key="1">
    <source>
        <dbReference type="ARBA" id="ARBA00004141"/>
    </source>
</evidence>
<dbReference type="PANTHER" id="PTHR43731:SF14">
    <property type="entry name" value="PRESENILIN-ASSOCIATED RHOMBOID-LIKE PROTEIN, MITOCHONDRIAL"/>
    <property type="match status" value="1"/>
</dbReference>
<organism evidence="9 10">
    <name type="scientific">Lysinimonas soli</name>
    <dbReference type="NCBI Taxonomy" id="1074233"/>
    <lineage>
        <taxon>Bacteria</taxon>
        <taxon>Bacillati</taxon>
        <taxon>Actinomycetota</taxon>
        <taxon>Actinomycetes</taxon>
        <taxon>Micrococcales</taxon>
        <taxon>Microbacteriaceae</taxon>
        <taxon>Lysinimonas</taxon>
    </lineage>
</organism>
<dbReference type="PANTHER" id="PTHR43731">
    <property type="entry name" value="RHOMBOID PROTEASE"/>
    <property type="match status" value="1"/>
</dbReference>
<evidence type="ECO:0000256" key="5">
    <source>
        <dbReference type="ARBA" id="ARBA00022989"/>
    </source>
</evidence>
<dbReference type="Proteomes" id="UP001596039">
    <property type="component" value="Unassembled WGS sequence"/>
</dbReference>
<dbReference type="EMBL" id="JBHSMG010000002">
    <property type="protein sequence ID" value="MFC5502275.1"/>
    <property type="molecule type" value="Genomic_DNA"/>
</dbReference>
<keyword evidence="4 9" id="KW-0378">Hydrolase</keyword>
<dbReference type="RefSeq" id="WP_386739974.1">
    <property type="nucleotide sequence ID" value="NZ_JBHSMG010000002.1"/>
</dbReference>